<dbReference type="Proteomes" id="UP000285456">
    <property type="component" value="Unassembled WGS sequence"/>
</dbReference>
<feature type="binding site" evidence="16">
    <location>
        <position position="273"/>
    </location>
    <ligand>
        <name>Mg(2+)</name>
        <dbReference type="ChEBI" id="CHEBI:18420"/>
        <label>2</label>
    </ligand>
</feature>
<feature type="binding site" evidence="16">
    <location>
        <position position="258"/>
    </location>
    <ligand>
        <name>Mg(2+)</name>
        <dbReference type="ChEBI" id="CHEBI:18420"/>
        <label>1</label>
    </ligand>
</feature>
<dbReference type="GO" id="GO:0005524">
    <property type="term" value="F:ATP binding"/>
    <property type="evidence" value="ECO:0007669"/>
    <property type="project" value="UniProtKB-UniRule"/>
</dbReference>
<dbReference type="PROSITE" id="PS50975">
    <property type="entry name" value="ATP_GRASP"/>
    <property type="match status" value="1"/>
</dbReference>
<dbReference type="FunFam" id="3.30.470.20:FF:000008">
    <property type="entry name" value="D-alanine--D-alanine ligase"/>
    <property type="match status" value="1"/>
</dbReference>
<keyword evidence="20" id="KW-1185">Reference proteome</keyword>
<dbReference type="InterPro" id="IPR013815">
    <property type="entry name" value="ATP_grasp_subdomain_1"/>
</dbReference>
<comment type="catalytic activity">
    <reaction evidence="14">
        <text>2 D-alanine + ATP = D-alanyl-D-alanine + ADP + phosphate + H(+)</text>
        <dbReference type="Rhea" id="RHEA:11224"/>
        <dbReference type="ChEBI" id="CHEBI:15378"/>
        <dbReference type="ChEBI" id="CHEBI:30616"/>
        <dbReference type="ChEBI" id="CHEBI:43474"/>
        <dbReference type="ChEBI" id="CHEBI:57416"/>
        <dbReference type="ChEBI" id="CHEBI:57822"/>
        <dbReference type="ChEBI" id="CHEBI:456216"/>
        <dbReference type="EC" id="6.3.2.4"/>
    </reaction>
</comment>
<reference evidence="19 20" key="1">
    <citation type="journal article" date="2007" name="Int. J. Syst. Evol. Microbiol.">
        <title>Oceanobacillus profundus sp. nov., isolated from a deep-sea sediment core.</title>
        <authorList>
            <person name="Kim Y.G."/>
            <person name="Choi D.H."/>
            <person name="Hyun S."/>
            <person name="Cho B.C."/>
        </authorList>
    </citation>
    <scope>NUCLEOTIDE SEQUENCE [LARGE SCALE GENOMIC DNA]</scope>
    <source>
        <strain evidence="19 20">DSM 18246</strain>
    </source>
</reference>
<dbReference type="PANTHER" id="PTHR23132">
    <property type="entry name" value="D-ALANINE--D-ALANINE LIGASE"/>
    <property type="match status" value="1"/>
</dbReference>
<keyword evidence="13 14" id="KW-0961">Cell wall biogenesis/degradation</keyword>
<sequence>MKIAVLYGGVSGEREVSLSSGKGIIAALEKNGHEVIGIDFNPNQLQDIIQLDVDLVFIGLHGKYGEDGRIQGLLDMLGIPYVGSGVLASALAMDKAKAKQIFNMNHIPQAKSEVYRLSKSNQVEQIGNEIKTAFTPPFVIKPNKEGSTLGLTIVTDTSQIEEALTNAQASDDAILVEEFIAGRELTVAVMGAGGNEFALPIIEIIPKNAFYDYESKYAPGGSEHIVPAIIDEATAEQIKTYAVLAHQSLGCETYSRVDFILNKENVPMILEVNTLPGMTPTSLFPDAAKSIGIEYHEMIEKFVELTMHSRQV</sequence>
<evidence type="ECO:0000256" key="6">
    <source>
        <dbReference type="ARBA" id="ARBA00022723"/>
    </source>
</evidence>
<evidence type="ECO:0000313" key="20">
    <source>
        <dbReference type="Proteomes" id="UP000285456"/>
    </source>
</evidence>
<evidence type="ECO:0000313" key="19">
    <source>
        <dbReference type="EMBL" id="RHW31560.1"/>
    </source>
</evidence>
<feature type="active site" evidence="15">
    <location>
        <position position="282"/>
    </location>
</feature>
<dbReference type="GO" id="GO:0008360">
    <property type="term" value="P:regulation of cell shape"/>
    <property type="evidence" value="ECO:0007669"/>
    <property type="project" value="UniProtKB-KW"/>
</dbReference>
<dbReference type="EMBL" id="QWEH01000008">
    <property type="protein sequence ID" value="RHW31560.1"/>
    <property type="molecule type" value="Genomic_DNA"/>
</dbReference>
<dbReference type="Pfam" id="PF01820">
    <property type="entry name" value="Dala_Dala_lig_N"/>
    <property type="match status" value="1"/>
</dbReference>
<keyword evidence="7 17" id="KW-0547">Nucleotide-binding</keyword>
<dbReference type="PROSITE" id="PS00843">
    <property type="entry name" value="DALA_DALA_LIGASE_1"/>
    <property type="match status" value="1"/>
</dbReference>
<evidence type="ECO:0000256" key="12">
    <source>
        <dbReference type="ARBA" id="ARBA00023211"/>
    </source>
</evidence>
<keyword evidence="6 16" id="KW-0479">Metal-binding</keyword>
<feature type="binding site" evidence="16">
    <location>
        <position position="271"/>
    </location>
    <ligand>
        <name>Mg(2+)</name>
        <dbReference type="ChEBI" id="CHEBI:18420"/>
        <label>2</label>
    </ligand>
</feature>
<dbReference type="GO" id="GO:0008716">
    <property type="term" value="F:D-alanine-D-alanine ligase activity"/>
    <property type="evidence" value="ECO:0007669"/>
    <property type="project" value="UniProtKB-UniRule"/>
</dbReference>
<dbReference type="Pfam" id="PF07478">
    <property type="entry name" value="Dala_Dala_lig_C"/>
    <property type="match status" value="1"/>
</dbReference>
<evidence type="ECO:0000256" key="14">
    <source>
        <dbReference type="HAMAP-Rule" id="MF_00047"/>
    </source>
</evidence>
<dbReference type="Gene3D" id="3.30.470.20">
    <property type="entry name" value="ATP-grasp fold, B domain"/>
    <property type="match status" value="1"/>
</dbReference>
<keyword evidence="4 14" id="KW-0963">Cytoplasm</keyword>
<evidence type="ECO:0000256" key="4">
    <source>
        <dbReference type="ARBA" id="ARBA00022490"/>
    </source>
</evidence>
<keyword evidence="5 14" id="KW-0436">Ligase</keyword>
<organism evidence="19 20">
    <name type="scientific">Oceanobacillus profundus</name>
    <dbReference type="NCBI Taxonomy" id="372463"/>
    <lineage>
        <taxon>Bacteria</taxon>
        <taxon>Bacillati</taxon>
        <taxon>Bacillota</taxon>
        <taxon>Bacilli</taxon>
        <taxon>Bacillales</taxon>
        <taxon>Bacillaceae</taxon>
        <taxon>Oceanobacillus</taxon>
    </lineage>
</organism>
<dbReference type="InterPro" id="IPR011127">
    <property type="entry name" value="Dala_Dala_lig_N"/>
</dbReference>
<evidence type="ECO:0000256" key="13">
    <source>
        <dbReference type="ARBA" id="ARBA00023316"/>
    </source>
</evidence>
<dbReference type="NCBIfam" id="NF002528">
    <property type="entry name" value="PRK01966.1-4"/>
    <property type="match status" value="1"/>
</dbReference>
<dbReference type="InterPro" id="IPR011095">
    <property type="entry name" value="Dala_Dala_lig_C"/>
</dbReference>
<name>A0A417YFR1_9BACI</name>
<dbReference type="NCBIfam" id="NF002378">
    <property type="entry name" value="PRK01372.1"/>
    <property type="match status" value="1"/>
</dbReference>
<keyword evidence="11 14" id="KW-0573">Peptidoglycan synthesis</keyword>
<dbReference type="RefSeq" id="WP_095308933.1">
    <property type="nucleotide sequence ID" value="NZ_JAMAWL010000001.1"/>
</dbReference>
<evidence type="ECO:0000256" key="16">
    <source>
        <dbReference type="PIRSR" id="PIRSR039102-3"/>
    </source>
</evidence>
<protein>
    <recommendedName>
        <fullName evidence="14">D-alanine--D-alanine ligase</fullName>
        <ecNumber evidence="14">6.3.2.4</ecNumber>
    </recommendedName>
    <alternativeName>
        <fullName evidence="14">D-Ala-D-Ala ligase</fullName>
    </alternativeName>
    <alternativeName>
        <fullName evidence="14">D-alanylalanine synthetase</fullName>
    </alternativeName>
</protein>
<dbReference type="GO" id="GO:0005737">
    <property type="term" value="C:cytoplasm"/>
    <property type="evidence" value="ECO:0007669"/>
    <property type="project" value="UniProtKB-SubCell"/>
</dbReference>
<gene>
    <name evidence="14" type="primary">ddl</name>
    <name evidence="19" type="ORF">D1B32_12625</name>
</gene>
<dbReference type="SUPFAM" id="SSF56059">
    <property type="entry name" value="Glutathione synthetase ATP-binding domain-like"/>
    <property type="match status" value="1"/>
</dbReference>
<feature type="domain" description="ATP-grasp" evidence="18">
    <location>
        <begin position="99"/>
        <end position="304"/>
    </location>
</feature>
<comment type="similarity">
    <text evidence="3 14">Belongs to the D-alanine--D-alanine ligase family.</text>
</comment>
<keyword evidence="10 14" id="KW-0133">Cell shape</keyword>
<feature type="active site" evidence="15">
    <location>
        <position position="13"/>
    </location>
</feature>
<dbReference type="OrthoDB" id="9813261at2"/>
<evidence type="ECO:0000256" key="1">
    <source>
        <dbReference type="ARBA" id="ARBA00001936"/>
    </source>
</evidence>
<comment type="function">
    <text evidence="14">Cell wall formation.</text>
</comment>
<dbReference type="InterPro" id="IPR000291">
    <property type="entry name" value="D-Ala_lig_Van_CS"/>
</dbReference>
<dbReference type="PIRSF" id="PIRSF039102">
    <property type="entry name" value="Ddl/VanB"/>
    <property type="match status" value="1"/>
</dbReference>
<dbReference type="AlphaFoldDB" id="A0A417YFR1"/>
<evidence type="ECO:0000256" key="10">
    <source>
        <dbReference type="ARBA" id="ARBA00022960"/>
    </source>
</evidence>
<evidence type="ECO:0000256" key="2">
    <source>
        <dbReference type="ARBA" id="ARBA00004496"/>
    </source>
</evidence>
<dbReference type="EC" id="6.3.2.4" evidence="14"/>
<feature type="binding site" evidence="16">
    <location>
        <position position="271"/>
    </location>
    <ligand>
        <name>Mg(2+)</name>
        <dbReference type="ChEBI" id="CHEBI:18420"/>
        <label>1</label>
    </ligand>
</feature>
<dbReference type="HAMAP" id="MF_00047">
    <property type="entry name" value="Dala_Dala_lig"/>
    <property type="match status" value="1"/>
</dbReference>
<keyword evidence="8 17" id="KW-0067">ATP-binding</keyword>
<evidence type="ECO:0000256" key="8">
    <source>
        <dbReference type="ARBA" id="ARBA00022840"/>
    </source>
</evidence>
<dbReference type="NCBIfam" id="TIGR01205">
    <property type="entry name" value="D_ala_D_alaTIGR"/>
    <property type="match status" value="1"/>
</dbReference>
<feature type="active site" evidence="15">
    <location>
        <position position="147"/>
    </location>
</feature>
<keyword evidence="9 16" id="KW-0460">Magnesium</keyword>
<dbReference type="SUPFAM" id="SSF52440">
    <property type="entry name" value="PreATP-grasp domain"/>
    <property type="match status" value="1"/>
</dbReference>
<proteinExistence type="inferred from homology"/>
<dbReference type="GO" id="GO:0071555">
    <property type="term" value="P:cell wall organization"/>
    <property type="evidence" value="ECO:0007669"/>
    <property type="project" value="UniProtKB-KW"/>
</dbReference>
<comment type="cofactor">
    <cofactor evidence="1">
        <name>Mn(2+)</name>
        <dbReference type="ChEBI" id="CHEBI:29035"/>
    </cofactor>
</comment>
<comment type="pathway">
    <text evidence="14">Cell wall biogenesis; peptidoglycan biosynthesis.</text>
</comment>
<evidence type="ECO:0000256" key="5">
    <source>
        <dbReference type="ARBA" id="ARBA00022598"/>
    </source>
</evidence>
<dbReference type="InterPro" id="IPR005905">
    <property type="entry name" value="D_ala_D_ala"/>
</dbReference>
<evidence type="ECO:0000256" key="11">
    <source>
        <dbReference type="ARBA" id="ARBA00022984"/>
    </source>
</evidence>
<evidence type="ECO:0000256" key="15">
    <source>
        <dbReference type="PIRSR" id="PIRSR039102-1"/>
    </source>
</evidence>
<evidence type="ECO:0000259" key="18">
    <source>
        <dbReference type="PROSITE" id="PS50975"/>
    </source>
</evidence>
<dbReference type="GO" id="GO:0046872">
    <property type="term" value="F:metal ion binding"/>
    <property type="evidence" value="ECO:0007669"/>
    <property type="project" value="UniProtKB-KW"/>
</dbReference>
<dbReference type="Gene3D" id="3.40.50.20">
    <property type="match status" value="1"/>
</dbReference>
<dbReference type="Gene3D" id="3.30.1490.20">
    <property type="entry name" value="ATP-grasp fold, A domain"/>
    <property type="match status" value="1"/>
</dbReference>
<evidence type="ECO:0000256" key="9">
    <source>
        <dbReference type="ARBA" id="ARBA00022842"/>
    </source>
</evidence>
<evidence type="ECO:0000256" key="7">
    <source>
        <dbReference type="ARBA" id="ARBA00022741"/>
    </source>
</evidence>
<dbReference type="InterPro" id="IPR016185">
    <property type="entry name" value="PreATP-grasp_dom_sf"/>
</dbReference>
<dbReference type="PANTHER" id="PTHR23132:SF23">
    <property type="entry name" value="D-ALANINE--D-ALANINE LIGASE B"/>
    <property type="match status" value="1"/>
</dbReference>
<dbReference type="GO" id="GO:0009252">
    <property type="term" value="P:peptidoglycan biosynthetic process"/>
    <property type="evidence" value="ECO:0007669"/>
    <property type="project" value="UniProtKB-UniRule"/>
</dbReference>
<dbReference type="InterPro" id="IPR011761">
    <property type="entry name" value="ATP-grasp"/>
</dbReference>
<evidence type="ECO:0000256" key="17">
    <source>
        <dbReference type="PROSITE-ProRule" id="PRU00409"/>
    </source>
</evidence>
<comment type="caution">
    <text evidence="19">The sequence shown here is derived from an EMBL/GenBank/DDBJ whole genome shotgun (WGS) entry which is preliminary data.</text>
</comment>
<comment type="subcellular location">
    <subcellularLocation>
        <location evidence="2 14">Cytoplasm</location>
    </subcellularLocation>
</comment>
<comment type="cofactor">
    <cofactor evidence="16">
        <name>Mg(2+)</name>
        <dbReference type="ChEBI" id="CHEBI:18420"/>
    </cofactor>
    <cofactor evidence="16">
        <name>Mn(2+)</name>
        <dbReference type="ChEBI" id="CHEBI:29035"/>
    </cofactor>
    <text evidence="16">Binds 2 magnesium or manganese ions per subunit.</text>
</comment>
<keyword evidence="12 16" id="KW-0464">Manganese</keyword>
<accession>A0A417YFR1</accession>
<dbReference type="UniPathway" id="UPA00219"/>
<evidence type="ECO:0000256" key="3">
    <source>
        <dbReference type="ARBA" id="ARBA00010871"/>
    </source>
</evidence>